<keyword evidence="4" id="KW-1185">Reference proteome</keyword>
<dbReference type="OrthoDB" id="232498at2"/>
<name>A0A512DP28_9PROT</name>
<evidence type="ECO:0000313" key="4">
    <source>
        <dbReference type="Proteomes" id="UP000321523"/>
    </source>
</evidence>
<dbReference type="PANTHER" id="PTHR31350:SF21">
    <property type="entry name" value="F-BOX ONLY PROTEIN 21"/>
    <property type="match status" value="1"/>
</dbReference>
<sequence length="277" mass="30710">MISRLEAKDLLRHIGTQPDEDIDLAEAALALAALDHPDVSLQRYRDHLSLLAEQVGELNPPDADTLEGRVTALQDVLVGRHGYEGDTLTYDDIQNANMMQVIDRKKGLPVALGILFIQTARAQGWSISGLNFPGHFLVRLEYAGERIIIDPFNQGQTRSVMELRDLLKVAAGADAELTPEYYATVGNRDILLRLQNNLKLRFMKADRVDKAAEILDGMLLFAPEEAMLWREAGLLNAHIGNLNAAVGALETFMTLGGNDLLRHQTALLIQQLKTRLN</sequence>
<dbReference type="EMBL" id="BJYZ01000009">
    <property type="protein sequence ID" value="GEO38227.1"/>
    <property type="molecule type" value="Genomic_DNA"/>
</dbReference>
<proteinExistence type="inferred from homology"/>
<evidence type="ECO:0000313" key="3">
    <source>
        <dbReference type="EMBL" id="GEO38227.1"/>
    </source>
</evidence>
<gene>
    <name evidence="3" type="ORF">SAE02_23750</name>
</gene>
<evidence type="ECO:0000256" key="1">
    <source>
        <dbReference type="ARBA" id="ARBA00007100"/>
    </source>
</evidence>
<dbReference type="Proteomes" id="UP000321523">
    <property type="component" value="Unassembled WGS sequence"/>
</dbReference>
<dbReference type="InterPro" id="IPR032698">
    <property type="entry name" value="SirB1_N"/>
</dbReference>
<comment type="similarity">
    <text evidence="1">Belongs to the UPF0162 family.</text>
</comment>
<dbReference type="RefSeq" id="WP_044428292.1">
    <property type="nucleotide sequence ID" value="NZ_BJYZ01000009.1"/>
</dbReference>
<dbReference type="PANTHER" id="PTHR31350">
    <property type="entry name" value="SI:DKEY-261L7.2"/>
    <property type="match status" value="1"/>
</dbReference>
<reference evidence="3 4" key="1">
    <citation type="submission" date="2019-07" db="EMBL/GenBank/DDBJ databases">
        <title>Whole genome shotgun sequence of Skermanella aerolata NBRC 106429.</title>
        <authorList>
            <person name="Hosoyama A."/>
            <person name="Uohara A."/>
            <person name="Ohji S."/>
            <person name="Ichikawa N."/>
        </authorList>
    </citation>
    <scope>NUCLEOTIDE SEQUENCE [LARGE SCALE GENOMIC DNA]</scope>
    <source>
        <strain evidence="3 4">NBRC 106429</strain>
    </source>
</reference>
<dbReference type="SUPFAM" id="SSF48452">
    <property type="entry name" value="TPR-like"/>
    <property type="match status" value="1"/>
</dbReference>
<protein>
    <recommendedName>
        <fullName evidence="2">Protein SirB1 N-terminal domain-containing protein</fullName>
    </recommendedName>
</protein>
<dbReference type="AlphaFoldDB" id="A0A512DP28"/>
<feature type="domain" description="Protein SirB1 N-terminal" evidence="2">
    <location>
        <begin position="43"/>
        <end position="195"/>
    </location>
</feature>
<dbReference type="Pfam" id="PF13369">
    <property type="entry name" value="Transglut_core2"/>
    <property type="match status" value="1"/>
</dbReference>
<dbReference type="Pfam" id="PF13371">
    <property type="entry name" value="TPR_9"/>
    <property type="match status" value="1"/>
</dbReference>
<dbReference type="InterPro" id="IPR011990">
    <property type="entry name" value="TPR-like_helical_dom_sf"/>
</dbReference>
<evidence type="ECO:0000259" key="2">
    <source>
        <dbReference type="Pfam" id="PF13369"/>
    </source>
</evidence>
<organism evidence="3 4">
    <name type="scientific">Skermanella aerolata</name>
    <dbReference type="NCBI Taxonomy" id="393310"/>
    <lineage>
        <taxon>Bacteria</taxon>
        <taxon>Pseudomonadati</taxon>
        <taxon>Pseudomonadota</taxon>
        <taxon>Alphaproteobacteria</taxon>
        <taxon>Rhodospirillales</taxon>
        <taxon>Azospirillaceae</taxon>
        <taxon>Skermanella</taxon>
    </lineage>
</organism>
<accession>A0A512DP28</accession>
<comment type="caution">
    <text evidence="3">The sequence shown here is derived from an EMBL/GenBank/DDBJ whole genome shotgun (WGS) entry which is preliminary data.</text>
</comment>